<dbReference type="AlphaFoldDB" id="V3ZYQ7"/>
<dbReference type="GeneID" id="20239921"/>
<gene>
    <name evidence="1" type="ORF">LOTGIDRAFT_165114</name>
</gene>
<dbReference type="Proteomes" id="UP000030746">
    <property type="component" value="Unassembled WGS sequence"/>
</dbReference>
<dbReference type="EMBL" id="KB202591">
    <property type="protein sequence ID" value="ESO89522.1"/>
    <property type="molecule type" value="Genomic_DNA"/>
</dbReference>
<protein>
    <submittedName>
        <fullName evidence="1">Uncharacterized protein</fullName>
    </submittedName>
</protein>
<evidence type="ECO:0000313" key="1">
    <source>
        <dbReference type="EMBL" id="ESO89522.1"/>
    </source>
</evidence>
<organism evidence="1 2">
    <name type="scientific">Lottia gigantea</name>
    <name type="common">Giant owl limpet</name>
    <dbReference type="NCBI Taxonomy" id="225164"/>
    <lineage>
        <taxon>Eukaryota</taxon>
        <taxon>Metazoa</taxon>
        <taxon>Spiralia</taxon>
        <taxon>Lophotrochozoa</taxon>
        <taxon>Mollusca</taxon>
        <taxon>Gastropoda</taxon>
        <taxon>Patellogastropoda</taxon>
        <taxon>Lottioidea</taxon>
        <taxon>Lottiidae</taxon>
        <taxon>Lottia</taxon>
    </lineage>
</organism>
<evidence type="ECO:0000313" key="2">
    <source>
        <dbReference type="Proteomes" id="UP000030746"/>
    </source>
</evidence>
<dbReference type="KEGG" id="lgi:LOTGIDRAFT_165114"/>
<reference evidence="1 2" key="1">
    <citation type="journal article" date="2013" name="Nature">
        <title>Insights into bilaterian evolution from three spiralian genomes.</title>
        <authorList>
            <person name="Simakov O."/>
            <person name="Marletaz F."/>
            <person name="Cho S.J."/>
            <person name="Edsinger-Gonzales E."/>
            <person name="Havlak P."/>
            <person name="Hellsten U."/>
            <person name="Kuo D.H."/>
            <person name="Larsson T."/>
            <person name="Lv J."/>
            <person name="Arendt D."/>
            <person name="Savage R."/>
            <person name="Osoegawa K."/>
            <person name="de Jong P."/>
            <person name="Grimwood J."/>
            <person name="Chapman J.A."/>
            <person name="Shapiro H."/>
            <person name="Aerts A."/>
            <person name="Otillar R.P."/>
            <person name="Terry A.Y."/>
            <person name="Boore J.L."/>
            <person name="Grigoriev I.V."/>
            <person name="Lindberg D.R."/>
            <person name="Seaver E.C."/>
            <person name="Weisblat D.A."/>
            <person name="Putnam N.H."/>
            <person name="Rokhsar D.S."/>
        </authorList>
    </citation>
    <scope>NUCLEOTIDE SEQUENCE [LARGE SCALE GENOMIC DNA]</scope>
</reference>
<keyword evidence="2" id="KW-1185">Reference proteome</keyword>
<sequence length="205" mass="23775">MFFQPIPAKDKITFTNRIDVLTSVDIQEVVKAGGNILRILDGIVYEENFKTPPYREYILILKELRNKYKKKGDVVASNCMKLLASKVKYNIILTSDGVLNEKKTFKGYSNYEIEMDDYVQLASGHDVTNEFDKPWGKSFTDGIVIPNEKQTKKFRSYLNLMKRKAPDDEGKMYPYNSGREMCLDDDYVFDDFDYFTNVSNDDPSE</sequence>
<proteinExistence type="predicted"/>
<name>V3ZYQ7_LOTGI</name>
<dbReference type="RefSeq" id="XP_009059880.1">
    <property type="nucleotide sequence ID" value="XM_009061632.1"/>
</dbReference>
<dbReference type="CTD" id="20239921"/>
<dbReference type="HOGENOM" id="CLU_010254_1_2_1"/>
<accession>V3ZYQ7</accession>